<accession>A0A9J6EQR2</accession>
<evidence type="ECO:0000313" key="3">
    <source>
        <dbReference type="EMBL" id="KAH8036500.1"/>
    </source>
</evidence>
<reference evidence="3" key="2">
    <citation type="submission" date="2021-09" db="EMBL/GenBank/DDBJ databases">
        <authorList>
            <person name="Jia N."/>
            <person name="Wang J."/>
            <person name="Shi W."/>
            <person name="Du L."/>
            <person name="Sun Y."/>
            <person name="Zhan W."/>
            <person name="Jiang J."/>
            <person name="Wang Q."/>
            <person name="Zhang B."/>
            <person name="Ji P."/>
            <person name="Sakyi L.B."/>
            <person name="Cui X."/>
            <person name="Yuan T."/>
            <person name="Jiang B."/>
            <person name="Yang W."/>
            <person name="Lam T.T.-Y."/>
            <person name="Chang Q."/>
            <person name="Ding S."/>
            <person name="Wang X."/>
            <person name="Zhu J."/>
            <person name="Ruan X."/>
            <person name="Zhao L."/>
            <person name="Wei J."/>
            <person name="Que T."/>
            <person name="Du C."/>
            <person name="Cheng J."/>
            <person name="Dai P."/>
            <person name="Han X."/>
            <person name="Huang E."/>
            <person name="Gao Y."/>
            <person name="Liu J."/>
            <person name="Shao H."/>
            <person name="Ye R."/>
            <person name="Li L."/>
            <person name="Wei W."/>
            <person name="Wang X."/>
            <person name="Wang C."/>
            <person name="Huo Q."/>
            <person name="Li W."/>
            <person name="Guo W."/>
            <person name="Chen H."/>
            <person name="Chen S."/>
            <person name="Zhou L."/>
            <person name="Zhou L."/>
            <person name="Ni X."/>
            <person name="Tian J."/>
            <person name="Zhou Y."/>
            <person name="Sheng Y."/>
            <person name="Liu T."/>
            <person name="Pan Y."/>
            <person name="Xia L."/>
            <person name="Li J."/>
            <person name="Zhao F."/>
            <person name="Cao W."/>
        </authorList>
    </citation>
    <scope>NUCLEOTIDE SEQUENCE</scope>
    <source>
        <strain evidence="3">Rmic-2018</strain>
        <tissue evidence="3">Larvae</tissue>
    </source>
</reference>
<evidence type="ECO:0000256" key="2">
    <source>
        <dbReference type="SAM" id="Phobius"/>
    </source>
</evidence>
<keyword evidence="2" id="KW-0812">Transmembrane</keyword>
<feature type="transmembrane region" description="Helical" evidence="2">
    <location>
        <begin position="102"/>
        <end position="122"/>
    </location>
</feature>
<dbReference type="EMBL" id="JABSTU010000002">
    <property type="protein sequence ID" value="KAH8036500.1"/>
    <property type="molecule type" value="Genomic_DNA"/>
</dbReference>
<keyword evidence="2" id="KW-1133">Transmembrane helix</keyword>
<sequence>MVIIIVGITKSAKRRWKRPCLSTIVATSVTHRLSLCHSDERTRGDCSENHGPRVLPALSLSPCDIHEEEITASLIFICACSLLDDPVRQRYQIKARRHWKEVFASFILLACFVMVLVFVTGWNKRMTTEEVIRRPQARRATELPQDEVRHRPMAHEGMITPVVDDVTNEEDPTTSAEQADQPAHGGGGEEYAAPRTVATEENNVECNTSFCRHMKDWFDATVGSQADACKERNTFVCHESVAFPSFDFHVSKPTAATGENGTKEATVGVKRSVEDGQELINSCLEYARKPAEGVQDVLTFLQHFNLDLRRMKDDPSEDPLQRMMQLSLDYGIDAPVSFSLNYDVTAEGPAPFSLVITLNPEVREFVSARHSLEEDEVDDFYQYLLAHYALVDDENVTAQLADTDDEITEFVSVTAGVPDRLLRMSIADLSAATGISTGRWEQLLAQFGLSKRGANIGHVTVDQSALALVAYISRPVDILARRRTLAWHVLRYLVGPKSDVVAALNSTRGIDGTPGMTGVMETVYLRQDVLEKHESLSRFRADRLFPRDLRRQRSSGRLRSPYAISCRRQELSLSGAPSSDSCDRENAVFATIISDVTGFMAELQEAVASIFQSGSANGGAVAAKAVFAPSPTTSAASGEALLPDSKRVDTDPGRLFVALGGPRKSTSVATLPIPVGAGDSFPRRWLRPLRAWHALPPLVRALLPAMTSAVSVDSPAAFFRPPFYVPRAPPAYNLAALGQVVARALAHALVERGHADPAVRERWRSFWESSDAADDDSIYCLHTGHNKARTFILVKLDFNPRQSL</sequence>
<reference evidence="3" key="1">
    <citation type="journal article" date="2020" name="Cell">
        <title>Large-Scale Comparative Analyses of Tick Genomes Elucidate Their Genetic Diversity and Vector Capacities.</title>
        <authorList>
            <consortium name="Tick Genome and Microbiome Consortium (TIGMIC)"/>
            <person name="Jia N."/>
            <person name="Wang J."/>
            <person name="Shi W."/>
            <person name="Du L."/>
            <person name="Sun Y."/>
            <person name="Zhan W."/>
            <person name="Jiang J.F."/>
            <person name="Wang Q."/>
            <person name="Zhang B."/>
            <person name="Ji P."/>
            <person name="Bell-Sakyi L."/>
            <person name="Cui X.M."/>
            <person name="Yuan T.T."/>
            <person name="Jiang B.G."/>
            <person name="Yang W.F."/>
            <person name="Lam T.T."/>
            <person name="Chang Q.C."/>
            <person name="Ding S.J."/>
            <person name="Wang X.J."/>
            <person name="Zhu J.G."/>
            <person name="Ruan X.D."/>
            <person name="Zhao L."/>
            <person name="Wei J.T."/>
            <person name="Ye R.Z."/>
            <person name="Que T.C."/>
            <person name="Du C.H."/>
            <person name="Zhou Y.H."/>
            <person name="Cheng J.X."/>
            <person name="Dai P.F."/>
            <person name="Guo W.B."/>
            <person name="Han X.H."/>
            <person name="Huang E.J."/>
            <person name="Li L.F."/>
            <person name="Wei W."/>
            <person name="Gao Y.C."/>
            <person name="Liu J.Z."/>
            <person name="Shao H.Z."/>
            <person name="Wang X."/>
            <person name="Wang C.C."/>
            <person name="Yang T.C."/>
            <person name="Huo Q.B."/>
            <person name="Li W."/>
            <person name="Chen H.Y."/>
            <person name="Chen S.E."/>
            <person name="Zhou L.G."/>
            <person name="Ni X.B."/>
            <person name="Tian J.H."/>
            <person name="Sheng Y."/>
            <person name="Liu T."/>
            <person name="Pan Y.S."/>
            <person name="Xia L.Y."/>
            <person name="Li J."/>
            <person name="Zhao F."/>
            <person name="Cao W.C."/>
        </authorList>
    </citation>
    <scope>NUCLEOTIDE SEQUENCE</scope>
    <source>
        <strain evidence="3">Rmic-2018</strain>
    </source>
</reference>
<evidence type="ECO:0000256" key="1">
    <source>
        <dbReference type="SAM" id="MobiDB-lite"/>
    </source>
</evidence>
<proteinExistence type="predicted"/>
<comment type="caution">
    <text evidence="3">The sequence shown here is derived from an EMBL/GenBank/DDBJ whole genome shotgun (WGS) entry which is preliminary data.</text>
</comment>
<gene>
    <name evidence="3" type="ORF">HPB51_000765</name>
</gene>
<dbReference type="AlphaFoldDB" id="A0A9J6EQR2"/>
<organism evidence="3 4">
    <name type="scientific">Rhipicephalus microplus</name>
    <name type="common">Cattle tick</name>
    <name type="synonym">Boophilus microplus</name>
    <dbReference type="NCBI Taxonomy" id="6941"/>
    <lineage>
        <taxon>Eukaryota</taxon>
        <taxon>Metazoa</taxon>
        <taxon>Ecdysozoa</taxon>
        <taxon>Arthropoda</taxon>
        <taxon>Chelicerata</taxon>
        <taxon>Arachnida</taxon>
        <taxon>Acari</taxon>
        <taxon>Parasitiformes</taxon>
        <taxon>Ixodida</taxon>
        <taxon>Ixodoidea</taxon>
        <taxon>Ixodidae</taxon>
        <taxon>Rhipicephalinae</taxon>
        <taxon>Rhipicephalus</taxon>
        <taxon>Boophilus</taxon>
    </lineage>
</organism>
<feature type="region of interest" description="Disordered" evidence="1">
    <location>
        <begin position="166"/>
        <end position="191"/>
    </location>
</feature>
<name>A0A9J6EQR2_RHIMP</name>
<evidence type="ECO:0000313" key="4">
    <source>
        <dbReference type="Proteomes" id="UP000821866"/>
    </source>
</evidence>
<protein>
    <submittedName>
        <fullName evidence="3">Uncharacterized protein</fullName>
    </submittedName>
</protein>
<dbReference type="Proteomes" id="UP000821866">
    <property type="component" value="Chromosome 10"/>
</dbReference>
<keyword evidence="4" id="KW-1185">Reference proteome</keyword>
<keyword evidence="2" id="KW-0472">Membrane</keyword>